<dbReference type="RefSeq" id="XP_040746237.1">
    <property type="nucleotide sequence ID" value="XM_040885315.1"/>
</dbReference>
<protein>
    <submittedName>
        <fullName evidence="1">Uncharacterized protein</fullName>
    </submittedName>
</protein>
<proteinExistence type="predicted"/>
<dbReference type="EMBL" id="MCFD01000002">
    <property type="protein sequence ID" value="ORX72897.1"/>
    <property type="molecule type" value="Genomic_DNA"/>
</dbReference>
<name>A0A1Y1WHB7_9FUNG</name>
<keyword evidence="2" id="KW-1185">Reference proteome</keyword>
<evidence type="ECO:0000313" key="1">
    <source>
        <dbReference type="EMBL" id="ORX72897.1"/>
    </source>
</evidence>
<comment type="caution">
    <text evidence="1">The sequence shown here is derived from an EMBL/GenBank/DDBJ whole genome shotgun (WGS) entry which is preliminary data.</text>
</comment>
<reference evidence="1 2" key="1">
    <citation type="submission" date="2016-07" db="EMBL/GenBank/DDBJ databases">
        <title>Pervasive Adenine N6-methylation of Active Genes in Fungi.</title>
        <authorList>
            <consortium name="DOE Joint Genome Institute"/>
            <person name="Mondo S.J."/>
            <person name="Dannebaum R.O."/>
            <person name="Kuo R.C."/>
            <person name="Labutti K."/>
            <person name="Haridas S."/>
            <person name="Kuo A."/>
            <person name="Salamov A."/>
            <person name="Ahrendt S.R."/>
            <person name="Lipzen A."/>
            <person name="Sullivan W."/>
            <person name="Andreopoulos W.B."/>
            <person name="Clum A."/>
            <person name="Lindquist E."/>
            <person name="Daum C."/>
            <person name="Ramamoorthy G.K."/>
            <person name="Gryganskyi A."/>
            <person name="Culley D."/>
            <person name="Magnuson J.K."/>
            <person name="James T.Y."/>
            <person name="O'Malley M.A."/>
            <person name="Stajich J.E."/>
            <person name="Spatafora J.W."/>
            <person name="Visel A."/>
            <person name="Grigoriev I.V."/>
        </authorList>
    </citation>
    <scope>NUCLEOTIDE SEQUENCE [LARGE SCALE GENOMIC DNA]</scope>
    <source>
        <strain evidence="1 2">ATCC 12442</strain>
    </source>
</reference>
<organism evidence="1 2">
    <name type="scientific">Linderina pennispora</name>
    <dbReference type="NCBI Taxonomy" id="61395"/>
    <lineage>
        <taxon>Eukaryota</taxon>
        <taxon>Fungi</taxon>
        <taxon>Fungi incertae sedis</taxon>
        <taxon>Zoopagomycota</taxon>
        <taxon>Kickxellomycotina</taxon>
        <taxon>Kickxellomycetes</taxon>
        <taxon>Kickxellales</taxon>
        <taxon>Kickxellaceae</taxon>
        <taxon>Linderina</taxon>
    </lineage>
</organism>
<accession>A0A1Y1WHB7</accession>
<dbReference type="AlphaFoldDB" id="A0A1Y1WHB7"/>
<dbReference type="STRING" id="61395.A0A1Y1WHB7"/>
<evidence type="ECO:0000313" key="2">
    <source>
        <dbReference type="Proteomes" id="UP000193922"/>
    </source>
</evidence>
<sequence length="312" mass="35257">MCASDKRRWHHRPCYLLAWIEHRVFGDSEAAKQTLLPLLQMRNQTKQLASFYKTDSEMPGKHYLYLEKYLLLFIDTLVATADIDSVKLLRRKLKRSSEALYEPSVLQTRIGSAYVQVLQHLVARLNCPKYVVDEQGKEHIILQKSLEGAKVEQVYSVTRHCKLNRGLYNHVRDMAMSNITHFVELSEHLGGVLNILEKRQQQGAADPHPGSSQTTAIDVVKSAAAAIDQYLADARRATELLELVLEEKKKHIDDTTVLGQLADMLADLFIRVLHGYGQDKRAVHPPPYQEGDAAELKEFCTRSTAMLAPAGA</sequence>
<dbReference type="Proteomes" id="UP000193922">
    <property type="component" value="Unassembled WGS sequence"/>
</dbReference>
<dbReference type="OrthoDB" id="77564at2759"/>
<dbReference type="GeneID" id="63801963"/>
<gene>
    <name evidence="1" type="ORF">DL89DRAFT_255064</name>
</gene>